<dbReference type="PANTHER" id="PTHR31451">
    <property type="match status" value="1"/>
</dbReference>
<dbReference type="InterPro" id="IPR017853">
    <property type="entry name" value="GH"/>
</dbReference>
<evidence type="ECO:0000256" key="2">
    <source>
        <dbReference type="ARBA" id="ARBA00004613"/>
    </source>
</evidence>
<dbReference type="SUPFAM" id="SSF51445">
    <property type="entry name" value="(Trans)glycosidases"/>
    <property type="match status" value="1"/>
</dbReference>
<dbReference type="PANTHER" id="PTHR31451:SF39">
    <property type="entry name" value="MANNAN ENDO-1,4-BETA-MANNOSIDASE 1"/>
    <property type="match status" value="1"/>
</dbReference>
<feature type="non-terminal residue" evidence="10">
    <location>
        <position position="1"/>
    </location>
</feature>
<keyword evidence="6" id="KW-0732">Signal</keyword>
<dbReference type="Pfam" id="PF26410">
    <property type="entry name" value="GH5_mannosidase"/>
    <property type="match status" value="1"/>
</dbReference>
<evidence type="ECO:0000256" key="3">
    <source>
        <dbReference type="ARBA" id="ARBA00005641"/>
    </source>
</evidence>
<comment type="similarity">
    <text evidence="3">Belongs to the glycosyl hydrolase 5 (cellulase A) family.</text>
</comment>
<dbReference type="EC" id="3.2.1.78" evidence="4"/>
<dbReference type="AlphaFoldDB" id="A0AAV9HQF2"/>
<evidence type="ECO:0000256" key="7">
    <source>
        <dbReference type="ARBA" id="ARBA00022801"/>
    </source>
</evidence>
<sequence>LRDTPITRINSTLYLSSTPWKAVGPNIYWLGLDENVIPPFPQSKSQSPPPYDSSPFYPQLSASYPSPQRITEILAVSRALGATMIRSHTLGISYGNPLSLFPSLGELNSAAFGPIDWAVYQAREYGLRLMIPLVDNFDYYHGGKYTWLRWTGHNLTRARDEKNPQVQEFYNVSGNVWPEFKKYIHTLLTHVNPHTNLSYAQDATIFAIETGNELCGPVWGDMDVPADWVKEVGKYVKSLAPQKLFVDGTYGVNQTHLNIEEVDIFSNHYYPVSLTKLRKDLELVARVDKPYFAGEYSWVGNAASPDANLTAWFRELEESPRVIGDAFWSLFGHNAPDCNAFVEHNDGLAMQYGNAAHATQVQLVRQHFLKMSQGLTISANETLPSVPCPA</sequence>
<dbReference type="InterPro" id="IPR045053">
    <property type="entry name" value="MAN-like"/>
</dbReference>
<evidence type="ECO:0000259" key="9">
    <source>
        <dbReference type="Pfam" id="PF26410"/>
    </source>
</evidence>
<feature type="domain" description="Glycoside hydrolase family 5" evidence="9">
    <location>
        <begin position="97"/>
        <end position="256"/>
    </location>
</feature>
<evidence type="ECO:0000313" key="11">
    <source>
        <dbReference type="Proteomes" id="UP001321749"/>
    </source>
</evidence>
<dbReference type="Gene3D" id="3.20.20.80">
    <property type="entry name" value="Glycosidases"/>
    <property type="match status" value="1"/>
</dbReference>
<evidence type="ECO:0000256" key="6">
    <source>
        <dbReference type="ARBA" id="ARBA00022729"/>
    </source>
</evidence>
<dbReference type="InterPro" id="IPR001547">
    <property type="entry name" value="Glyco_hydro_5"/>
</dbReference>
<dbReference type="GO" id="GO:0005576">
    <property type="term" value="C:extracellular region"/>
    <property type="evidence" value="ECO:0007669"/>
    <property type="project" value="UniProtKB-SubCell"/>
</dbReference>
<keyword evidence="8" id="KW-0326">Glycosidase</keyword>
<evidence type="ECO:0000256" key="4">
    <source>
        <dbReference type="ARBA" id="ARBA00012706"/>
    </source>
</evidence>
<dbReference type="GO" id="GO:0016985">
    <property type="term" value="F:mannan endo-1,4-beta-mannosidase activity"/>
    <property type="evidence" value="ECO:0007669"/>
    <property type="project" value="UniProtKB-EC"/>
</dbReference>
<evidence type="ECO:0000256" key="1">
    <source>
        <dbReference type="ARBA" id="ARBA00001678"/>
    </source>
</evidence>
<comment type="subcellular location">
    <subcellularLocation>
        <location evidence="2">Secreted</location>
    </subcellularLocation>
</comment>
<dbReference type="EMBL" id="MU864978">
    <property type="protein sequence ID" value="KAK4462099.1"/>
    <property type="molecule type" value="Genomic_DNA"/>
</dbReference>
<organism evidence="10 11">
    <name type="scientific">Cladorrhinum samala</name>
    <dbReference type="NCBI Taxonomy" id="585594"/>
    <lineage>
        <taxon>Eukaryota</taxon>
        <taxon>Fungi</taxon>
        <taxon>Dikarya</taxon>
        <taxon>Ascomycota</taxon>
        <taxon>Pezizomycotina</taxon>
        <taxon>Sordariomycetes</taxon>
        <taxon>Sordariomycetidae</taxon>
        <taxon>Sordariales</taxon>
        <taxon>Podosporaceae</taxon>
        <taxon>Cladorrhinum</taxon>
    </lineage>
</organism>
<protein>
    <recommendedName>
        <fullName evidence="4">mannan endo-1,4-beta-mannosidase</fullName>
        <ecNumber evidence="4">3.2.1.78</ecNumber>
    </recommendedName>
</protein>
<proteinExistence type="inferred from homology"/>
<gene>
    <name evidence="10" type="ORF">QBC42DRAFT_159485</name>
</gene>
<keyword evidence="11" id="KW-1185">Reference proteome</keyword>
<evidence type="ECO:0000313" key="10">
    <source>
        <dbReference type="EMBL" id="KAK4462099.1"/>
    </source>
</evidence>
<dbReference type="Proteomes" id="UP001321749">
    <property type="component" value="Unassembled WGS sequence"/>
</dbReference>
<evidence type="ECO:0000256" key="5">
    <source>
        <dbReference type="ARBA" id="ARBA00022525"/>
    </source>
</evidence>
<reference evidence="10" key="2">
    <citation type="submission" date="2023-06" db="EMBL/GenBank/DDBJ databases">
        <authorList>
            <consortium name="Lawrence Berkeley National Laboratory"/>
            <person name="Mondo S.J."/>
            <person name="Hensen N."/>
            <person name="Bonometti L."/>
            <person name="Westerberg I."/>
            <person name="Brannstrom I.O."/>
            <person name="Guillou S."/>
            <person name="Cros-Aarteil S."/>
            <person name="Calhoun S."/>
            <person name="Haridas S."/>
            <person name="Kuo A."/>
            <person name="Pangilinan J."/>
            <person name="Riley R."/>
            <person name="Labutti K."/>
            <person name="Andreopoulos B."/>
            <person name="Lipzen A."/>
            <person name="Chen C."/>
            <person name="Yanf M."/>
            <person name="Daum C."/>
            <person name="Ng V."/>
            <person name="Clum A."/>
            <person name="Steindorff A."/>
            <person name="Ohm R."/>
            <person name="Martin F."/>
            <person name="Silar P."/>
            <person name="Natvig D."/>
            <person name="Lalanne C."/>
            <person name="Gautier V."/>
            <person name="Ament-Velasquez S.L."/>
            <person name="Kruys A."/>
            <person name="Hutchinson M.I."/>
            <person name="Powell A.J."/>
            <person name="Barry K."/>
            <person name="Miller A.N."/>
            <person name="Grigoriev I.V."/>
            <person name="Debuchy R."/>
            <person name="Gladieux P."/>
            <person name="Thoren M.H."/>
            <person name="Johannesson H."/>
        </authorList>
    </citation>
    <scope>NUCLEOTIDE SEQUENCE</scope>
    <source>
        <strain evidence="10">PSN324</strain>
    </source>
</reference>
<evidence type="ECO:0000256" key="8">
    <source>
        <dbReference type="ARBA" id="ARBA00023295"/>
    </source>
</evidence>
<keyword evidence="7" id="KW-0378">Hydrolase</keyword>
<keyword evidence="5" id="KW-0964">Secreted</keyword>
<name>A0AAV9HQF2_9PEZI</name>
<feature type="non-terminal residue" evidence="10">
    <location>
        <position position="390"/>
    </location>
</feature>
<comment type="caution">
    <text evidence="10">The sequence shown here is derived from an EMBL/GenBank/DDBJ whole genome shotgun (WGS) entry which is preliminary data.</text>
</comment>
<reference evidence="10" key="1">
    <citation type="journal article" date="2023" name="Mol. Phylogenet. Evol.">
        <title>Genome-scale phylogeny and comparative genomics of the fungal order Sordariales.</title>
        <authorList>
            <person name="Hensen N."/>
            <person name="Bonometti L."/>
            <person name="Westerberg I."/>
            <person name="Brannstrom I.O."/>
            <person name="Guillou S."/>
            <person name="Cros-Aarteil S."/>
            <person name="Calhoun S."/>
            <person name="Haridas S."/>
            <person name="Kuo A."/>
            <person name="Mondo S."/>
            <person name="Pangilinan J."/>
            <person name="Riley R."/>
            <person name="LaButti K."/>
            <person name="Andreopoulos B."/>
            <person name="Lipzen A."/>
            <person name="Chen C."/>
            <person name="Yan M."/>
            <person name="Daum C."/>
            <person name="Ng V."/>
            <person name="Clum A."/>
            <person name="Steindorff A."/>
            <person name="Ohm R.A."/>
            <person name="Martin F."/>
            <person name="Silar P."/>
            <person name="Natvig D.O."/>
            <person name="Lalanne C."/>
            <person name="Gautier V."/>
            <person name="Ament-Velasquez S.L."/>
            <person name="Kruys A."/>
            <person name="Hutchinson M.I."/>
            <person name="Powell A.J."/>
            <person name="Barry K."/>
            <person name="Miller A.N."/>
            <person name="Grigoriev I.V."/>
            <person name="Debuchy R."/>
            <person name="Gladieux P."/>
            <person name="Hiltunen Thoren M."/>
            <person name="Johannesson H."/>
        </authorList>
    </citation>
    <scope>NUCLEOTIDE SEQUENCE</scope>
    <source>
        <strain evidence="10">PSN324</strain>
    </source>
</reference>
<comment type="catalytic activity">
    <reaction evidence="1">
        <text>Random hydrolysis of (1-&gt;4)-beta-D-mannosidic linkages in mannans, galactomannans and glucomannans.</text>
        <dbReference type="EC" id="3.2.1.78"/>
    </reaction>
</comment>
<accession>A0AAV9HQF2</accession>